<comment type="caution">
    <text evidence="4">The sequence shown here is derived from an EMBL/GenBank/DDBJ whole genome shotgun (WGS) entry which is preliminary data.</text>
</comment>
<evidence type="ECO:0000259" key="3">
    <source>
        <dbReference type="Pfam" id="PF01478"/>
    </source>
</evidence>
<accession>A0ABS4U7D3</accession>
<dbReference type="PANTHER" id="PTHR30487">
    <property type="entry name" value="TYPE 4 PREPILIN-LIKE PROTEINS LEADER PEPTIDE-PROCESSING ENZYME"/>
    <property type="match status" value="1"/>
</dbReference>
<dbReference type="GO" id="GO:0032259">
    <property type="term" value="P:methylation"/>
    <property type="evidence" value="ECO:0007669"/>
    <property type="project" value="UniProtKB-KW"/>
</dbReference>
<keyword evidence="4" id="KW-0378">Hydrolase</keyword>
<protein>
    <submittedName>
        <fullName evidence="4">Leader peptidase (Prepilin peptidase)/N-methyltransferase</fullName>
        <ecNumber evidence="4">2.1.1.-</ecNumber>
        <ecNumber evidence="4">3.4.23.43</ecNumber>
    </submittedName>
</protein>
<keyword evidence="5" id="KW-1185">Reference proteome</keyword>
<sequence>MGCMGWGNVAWLACACAYVVWAAWLSWHDLSSRRLPDRLTLPAVPVAALASLYDDSFASFAAGALIWSGGYAAVGVVKPGVMGGGDVKLALTLGGLTGWLAGMPGTLLAMVAAGTLTAAAGVATRRTALPHGPSMLIACAGAALGGPMT</sequence>
<dbReference type="EC" id="2.1.1.-" evidence="4"/>
<feature type="domain" description="Prepilin type IV endopeptidase peptidase" evidence="3">
    <location>
        <begin position="17"/>
        <end position="116"/>
    </location>
</feature>
<reference evidence="4 5" key="1">
    <citation type="submission" date="2021-03" db="EMBL/GenBank/DDBJ databases">
        <title>Sequencing the genomes of 1000 actinobacteria strains.</title>
        <authorList>
            <person name="Klenk H.-P."/>
        </authorList>
    </citation>
    <scope>NUCLEOTIDE SEQUENCE [LARGE SCALE GENOMIC DNA]</scope>
    <source>
        <strain evidence="4 5">DSM 44506</strain>
    </source>
</reference>
<evidence type="ECO:0000256" key="1">
    <source>
        <dbReference type="ARBA" id="ARBA00005801"/>
    </source>
</evidence>
<dbReference type="Proteomes" id="UP001519305">
    <property type="component" value="Unassembled WGS sequence"/>
</dbReference>
<dbReference type="InterPro" id="IPR000045">
    <property type="entry name" value="Prepilin_IV_endopep_pep"/>
</dbReference>
<evidence type="ECO:0000256" key="2">
    <source>
        <dbReference type="SAM" id="Phobius"/>
    </source>
</evidence>
<evidence type="ECO:0000313" key="4">
    <source>
        <dbReference type="EMBL" id="MBP2332577.1"/>
    </source>
</evidence>
<keyword evidence="2" id="KW-1133">Transmembrane helix</keyword>
<comment type="similarity">
    <text evidence="1">Belongs to the peptidase A24 family.</text>
</comment>
<keyword evidence="4" id="KW-0489">Methyltransferase</keyword>
<dbReference type="EC" id="3.4.23.43" evidence="4"/>
<dbReference type="GO" id="GO:0004190">
    <property type="term" value="F:aspartic-type endopeptidase activity"/>
    <property type="evidence" value="ECO:0007669"/>
    <property type="project" value="UniProtKB-EC"/>
</dbReference>
<dbReference type="GO" id="GO:0008168">
    <property type="term" value="F:methyltransferase activity"/>
    <property type="evidence" value="ECO:0007669"/>
    <property type="project" value="UniProtKB-KW"/>
</dbReference>
<dbReference type="Pfam" id="PF01478">
    <property type="entry name" value="Peptidase_A24"/>
    <property type="match status" value="1"/>
</dbReference>
<feature type="transmembrane region" description="Helical" evidence="2">
    <location>
        <begin position="89"/>
        <end position="116"/>
    </location>
</feature>
<keyword evidence="2" id="KW-0812">Transmembrane</keyword>
<gene>
    <name evidence="4" type="ORF">JOF33_001276</name>
</gene>
<dbReference type="EMBL" id="JAGINY010000001">
    <property type="protein sequence ID" value="MBP2332577.1"/>
    <property type="molecule type" value="Genomic_DNA"/>
</dbReference>
<evidence type="ECO:0000313" key="5">
    <source>
        <dbReference type="Proteomes" id="UP001519305"/>
    </source>
</evidence>
<proteinExistence type="inferred from homology"/>
<dbReference type="Gene3D" id="1.20.120.1220">
    <property type="match status" value="1"/>
</dbReference>
<keyword evidence="4" id="KW-0808">Transferase</keyword>
<dbReference type="PANTHER" id="PTHR30487:SF0">
    <property type="entry name" value="PREPILIN LEADER PEPTIDASE_N-METHYLTRANSFERASE-RELATED"/>
    <property type="match status" value="1"/>
</dbReference>
<name>A0ABS4U7D3_9CORY</name>
<dbReference type="RefSeq" id="WP_239251274.1">
    <property type="nucleotide sequence ID" value="NZ_CP047357.1"/>
</dbReference>
<organism evidence="4 5">
    <name type="scientific">Corynebacterium freneyi</name>
    <dbReference type="NCBI Taxonomy" id="134034"/>
    <lineage>
        <taxon>Bacteria</taxon>
        <taxon>Bacillati</taxon>
        <taxon>Actinomycetota</taxon>
        <taxon>Actinomycetes</taxon>
        <taxon>Mycobacteriales</taxon>
        <taxon>Corynebacteriaceae</taxon>
        <taxon>Corynebacterium</taxon>
    </lineage>
</organism>
<feature type="transmembrane region" description="Helical" evidence="2">
    <location>
        <begin position="57"/>
        <end position="77"/>
    </location>
</feature>
<dbReference type="InterPro" id="IPR050882">
    <property type="entry name" value="Prepilin_peptidase/N-MTase"/>
</dbReference>
<keyword evidence="2" id="KW-0472">Membrane</keyword>